<reference evidence="2" key="1">
    <citation type="submission" date="2020-02" db="EMBL/GenBank/DDBJ databases">
        <authorList>
            <person name="Meier V. D."/>
        </authorList>
    </citation>
    <scope>NUCLEOTIDE SEQUENCE</scope>
    <source>
        <strain evidence="2">AVDCRST_MAG24</strain>
    </source>
</reference>
<feature type="non-terminal residue" evidence="2">
    <location>
        <position position="1"/>
    </location>
</feature>
<dbReference type="AlphaFoldDB" id="A0A6J4M6D2"/>
<feature type="non-terminal residue" evidence="2">
    <location>
        <position position="90"/>
    </location>
</feature>
<dbReference type="EMBL" id="CADCUF010000258">
    <property type="protein sequence ID" value="CAA9351168.1"/>
    <property type="molecule type" value="Genomic_DNA"/>
</dbReference>
<gene>
    <name evidence="2" type="ORF">AVDCRST_MAG24-1805</name>
</gene>
<evidence type="ECO:0000313" key="2">
    <source>
        <dbReference type="EMBL" id="CAA9351168.1"/>
    </source>
</evidence>
<evidence type="ECO:0000256" key="1">
    <source>
        <dbReference type="SAM" id="MobiDB-lite"/>
    </source>
</evidence>
<proteinExistence type="predicted"/>
<feature type="region of interest" description="Disordered" evidence="1">
    <location>
        <begin position="1"/>
        <end position="90"/>
    </location>
</feature>
<protein>
    <submittedName>
        <fullName evidence="2">Uncharacterized protein</fullName>
    </submittedName>
</protein>
<accession>A0A6J4M6D2</accession>
<organism evidence="2">
    <name type="scientific">uncultured Nocardioidaceae bacterium</name>
    <dbReference type="NCBI Taxonomy" id="253824"/>
    <lineage>
        <taxon>Bacteria</taxon>
        <taxon>Bacillati</taxon>
        <taxon>Actinomycetota</taxon>
        <taxon>Actinomycetes</taxon>
        <taxon>Propionibacteriales</taxon>
        <taxon>Nocardioidaceae</taxon>
        <taxon>environmental samples</taxon>
    </lineage>
</organism>
<name>A0A6J4M6D2_9ACTN</name>
<sequence>EVRHRSLPLVDLARRSGAGLGGRRRRGPLPAPGPCSLRARRGGALAQGSASSRSARGRCGPCRSDDPCGDLRAGPRADPRRPPAGRPLGL</sequence>
<feature type="compositionally biased region" description="Low complexity" evidence="1">
    <location>
        <begin position="34"/>
        <end position="60"/>
    </location>
</feature>